<accession>A0A540VI45</accession>
<dbReference type="SUPFAM" id="SSF81342">
    <property type="entry name" value="Transmembrane di-heme cytochromes"/>
    <property type="match status" value="1"/>
</dbReference>
<dbReference type="AlphaFoldDB" id="A0A540VI45"/>
<dbReference type="GO" id="GO:0022904">
    <property type="term" value="P:respiratory electron transport chain"/>
    <property type="evidence" value="ECO:0007669"/>
    <property type="project" value="InterPro"/>
</dbReference>
<evidence type="ECO:0000313" key="3">
    <source>
        <dbReference type="EMBL" id="TQE96361.1"/>
    </source>
</evidence>
<feature type="transmembrane region" description="Helical" evidence="1">
    <location>
        <begin position="96"/>
        <end position="117"/>
    </location>
</feature>
<dbReference type="Gene3D" id="1.20.810.10">
    <property type="entry name" value="Cytochrome Bc1 Complex, Chain C"/>
    <property type="match status" value="1"/>
</dbReference>
<dbReference type="Pfam" id="PF00033">
    <property type="entry name" value="Cytochrome_B"/>
    <property type="match status" value="1"/>
</dbReference>
<dbReference type="EMBL" id="VIGC01000008">
    <property type="protein sequence ID" value="TQE96361.1"/>
    <property type="molecule type" value="Genomic_DNA"/>
</dbReference>
<proteinExistence type="predicted"/>
<dbReference type="FunCoup" id="A0A540VI45">
    <property type="interactions" value="166"/>
</dbReference>
<dbReference type="InterPro" id="IPR027387">
    <property type="entry name" value="Cytb/b6-like_sf"/>
</dbReference>
<organism evidence="3 4">
    <name type="scientific">Litorilinea aerophila</name>
    <dbReference type="NCBI Taxonomy" id="1204385"/>
    <lineage>
        <taxon>Bacteria</taxon>
        <taxon>Bacillati</taxon>
        <taxon>Chloroflexota</taxon>
        <taxon>Caldilineae</taxon>
        <taxon>Caldilineales</taxon>
        <taxon>Caldilineaceae</taxon>
        <taxon>Litorilinea</taxon>
    </lineage>
</organism>
<dbReference type="GO" id="GO:0016491">
    <property type="term" value="F:oxidoreductase activity"/>
    <property type="evidence" value="ECO:0007669"/>
    <property type="project" value="InterPro"/>
</dbReference>
<dbReference type="GO" id="GO:0016020">
    <property type="term" value="C:membrane"/>
    <property type="evidence" value="ECO:0007669"/>
    <property type="project" value="InterPro"/>
</dbReference>
<dbReference type="InterPro" id="IPR016174">
    <property type="entry name" value="Di-haem_cyt_TM"/>
</dbReference>
<keyword evidence="4" id="KW-1185">Reference proteome</keyword>
<dbReference type="PANTHER" id="PTHR19271:SF16">
    <property type="entry name" value="CYTOCHROME B"/>
    <property type="match status" value="1"/>
</dbReference>
<keyword evidence="1" id="KW-0812">Transmembrane</keyword>
<dbReference type="OrthoDB" id="9804503at2"/>
<feature type="transmembrane region" description="Helical" evidence="1">
    <location>
        <begin position="247"/>
        <end position="265"/>
    </location>
</feature>
<dbReference type="GO" id="GO:0009055">
    <property type="term" value="F:electron transfer activity"/>
    <property type="evidence" value="ECO:0007669"/>
    <property type="project" value="InterPro"/>
</dbReference>
<feature type="transmembrane region" description="Helical" evidence="1">
    <location>
        <begin position="129"/>
        <end position="149"/>
    </location>
</feature>
<dbReference type="InParanoid" id="A0A540VI45"/>
<keyword evidence="1" id="KW-0472">Membrane</keyword>
<gene>
    <name evidence="3" type="ORF">FKZ61_07665</name>
</gene>
<feature type="transmembrane region" description="Helical" evidence="1">
    <location>
        <begin position="45"/>
        <end position="69"/>
    </location>
</feature>
<evidence type="ECO:0000256" key="1">
    <source>
        <dbReference type="SAM" id="Phobius"/>
    </source>
</evidence>
<name>A0A540VI45_9CHLR</name>
<feature type="transmembrane region" description="Helical" evidence="1">
    <location>
        <begin position="191"/>
        <end position="213"/>
    </location>
</feature>
<feature type="transmembrane region" description="Helical" evidence="1">
    <location>
        <begin position="296"/>
        <end position="319"/>
    </location>
</feature>
<dbReference type="InterPro" id="IPR005797">
    <property type="entry name" value="Cyt_b/b6_N"/>
</dbReference>
<evidence type="ECO:0000259" key="2">
    <source>
        <dbReference type="PROSITE" id="PS51002"/>
    </source>
</evidence>
<feature type="transmembrane region" description="Helical" evidence="1">
    <location>
        <begin position="331"/>
        <end position="352"/>
    </location>
</feature>
<dbReference type="Proteomes" id="UP000317371">
    <property type="component" value="Unassembled WGS sequence"/>
</dbReference>
<comment type="caution">
    <text evidence="3">The sequence shown here is derived from an EMBL/GenBank/DDBJ whole genome shotgun (WGS) entry which is preliminary data.</text>
</comment>
<dbReference type="PANTHER" id="PTHR19271">
    <property type="entry name" value="CYTOCHROME B"/>
    <property type="match status" value="1"/>
</dbReference>
<feature type="domain" description="Cytochrome b/b6 N-terminal region profile" evidence="2">
    <location>
        <begin position="19"/>
        <end position="222"/>
    </location>
</feature>
<protein>
    <submittedName>
        <fullName evidence="3">Cytochrome bc complex cytochrome b subunit</fullName>
    </submittedName>
</protein>
<keyword evidence="1" id="KW-1133">Transmembrane helix</keyword>
<dbReference type="PROSITE" id="PS51002">
    <property type="entry name" value="CYTB_NTER"/>
    <property type="match status" value="1"/>
</dbReference>
<dbReference type="SUPFAM" id="SSF81648">
    <property type="entry name" value="a domain/subunit of cytochrome bc1 complex (Ubiquinol-cytochrome c reductase)"/>
    <property type="match status" value="1"/>
</dbReference>
<reference evidence="3 4" key="1">
    <citation type="submission" date="2019-06" db="EMBL/GenBank/DDBJ databases">
        <title>Genome sequence of Litorilinea aerophila BAA-2444.</title>
        <authorList>
            <person name="Maclea K.S."/>
            <person name="Maurais E.G."/>
            <person name="Iannazzi L.C."/>
        </authorList>
    </citation>
    <scope>NUCLEOTIDE SEQUENCE [LARGE SCALE GENOMIC DNA]</scope>
    <source>
        <strain evidence="3 4">ATCC BAA-2444</strain>
    </source>
</reference>
<dbReference type="InterPro" id="IPR036150">
    <property type="entry name" value="Cyt_b/b6_C_sf"/>
</dbReference>
<evidence type="ECO:0000313" key="4">
    <source>
        <dbReference type="Proteomes" id="UP000317371"/>
    </source>
</evidence>
<sequence>MTMTTITTDRNVRIDSHSFWEKVDERLGLSGLAYPVPEHANSLPYLLGGITLFGFLVLIATGVLLAQFYHPHPANAHDSVIYIITQVPFGDFIRSVHFWTANLVVVTALLHLIRVFTTASYKRPREINWLVGLGLLAVTLGFVFTGTVLKWDQEGVEALAHNREIGELLGLWGVWFTSEFSRSVPILTRLYLGHVTLLPAAFTLLIIAHIYLIKQLGISPKATVDATSGPPTKEQGSSRFTVHLRRMTGYGLLLFALVGVLALAWPAPLGQAGVPGAEVTKPPWMFLPFYPLEDVFGIRGLLVGSGVLFALLALVPFVDRSPWLSPRRRRWIVAAATLLLVVLIALAGYAWLSRPAPHLMG</sequence>